<dbReference type="Proteomes" id="UP000483018">
    <property type="component" value="Unassembled WGS sequence"/>
</dbReference>
<dbReference type="Gene3D" id="3.40.50.2300">
    <property type="match status" value="1"/>
</dbReference>
<comment type="function">
    <text evidence="2">May play the central regulatory role in sporulation. It may be an element of the effector pathway responsible for the activation of sporulation genes in response to nutritional stress. Spo0A may act in concert with spo0H (a sigma factor) to control the expression of some genes that are critical to the sporulation process.</text>
</comment>
<evidence type="ECO:0000313" key="7">
    <source>
        <dbReference type="Proteomes" id="UP000483018"/>
    </source>
</evidence>
<accession>A0A7C8LCD7</accession>
<keyword evidence="3" id="KW-0597">Phosphoprotein</keyword>
<feature type="domain" description="Response regulatory" evidence="4">
    <location>
        <begin position="3"/>
        <end position="120"/>
    </location>
</feature>
<dbReference type="SMART" id="SM00448">
    <property type="entry name" value="REC"/>
    <property type="match status" value="1"/>
</dbReference>
<proteinExistence type="predicted"/>
<dbReference type="PANTHER" id="PTHR37299:SF1">
    <property type="entry name" value="STAGE 0 SPORULATION PROTEIN A HOMOLOG"/>
    <property type="match status" value="1"/>
</dbReference>
<feature type="modified residue" description="4-aspartylphosphate" evidence="3">
    <location>
        <position position="54"/>
    </location>
</feature>
<dbReference type="PROSITE" id="PS50110">
    <property type="entry name" value="RESPONSE_REGULATORY"/>
    <property type="match status" value="1"/>
</dbReference>
<dbReference type="PANTHER" id="PTHR37299">
    <property type="entry name" value="TRANSCRIPTIONAL REGULATOR-RELATED"/>
    <property type="match status" value="1"/>
</dbReference>
<dbReference type="EMBL" id="WSLF01000013">
    <property type="protein sequence ID" value="KAE9631183.1"/>
    <property type="molecule type" value="Genomic_DNA"/>
</dbReference>
<dbReference type="InterPro" id="IPR046947">
    <property type="entry name" value="LytR-like"/>
</dbReference>
<dbReference type="Pfam" id="PF04397">
    <property type="entry name" value="LytTR"/>
    <property type="match status" value="1"/>
</dbReference>
<dbReference type="GO" id="GO:0003677">
    <property type="term" value="F:DNA binding"/>
    <property type="evidence" value="ECO:0007669"/>
    <property type="project" value="InterPro"/>
</dbReference>
<dbReference type="CDD" id="cd00156">
    <property type="entry name" value="REC"/>
    <property type="match status" value="1"/>
</dbReference>
<dbReference type="SUPFAM" id="SSF52172">
    <property type="entry name" value="CheY-like"/>
    <property type="match status" value="1"/>
</dbReference>
<dbReference type="Gene3D" id="2.40.50.1020">
    <property type="entry name" value="LytTr DNA-binding domain"/>
    <property type="match status" value="1"/>
</dbReference>
<evidence type="ECO:0000256" key="2">
    <source>
        <dbReference type="ARBA" id="ARBA00024867"/>
    </source>
</evidence>
<dbReference type="InterPro" id="IPR001789">
    <property type="entry name" value="Sig_transdc_resp-reg_receiver"/>
</dbReference>
<name>A0A7C8LCD7_9FIRM</name>
<evidence type="ECO:0000259" key="5">
    <source>
        <dbReference type="PROSITE" id="PS50930"/>
    </source>
</evidence>
<evidence type="ECO:0000256" key="3">
    <source>
        <dbReference type="PROSITE-ProRule" id="PRU00169"/>
    </source>
</evidence>
<dbReference type="SMART" id="SM00850">
    <property type="entry name" value="LytTR"/>
    <property type="match status" value="1"/>
</dbReference>
<organism evidence="6 7">
    <name type="scientific">Defluviitalea raffinosedens</name>
    <dbReference type="NCBI Taxonomy" id="1450156"/>
    <lineage>
        <taxon>Bacteria</taxon>
        <taxon>Bacillati</taxon>
        <taxon>Bacillota</taxon>
        <taxon>Clostridia</taxon>
        <taxon>Lachnospirales</taxon>
        <taxon>Defluviitaleaceae</taxon>
        <taxon>Defluviitalea</taxon>
    </lineage>
</organism>
<comment type="caution">
    <text evidence="6">The sequence shown here is derived from an EMBL/GenBank/DDBJ whole genome shotgun (WGS) entry which is preliminary data.</text>
</comment>
<dbReference type="PROSITE" id="PS50930">
    <property type="entry name" value="HTH_LYTTR"/>
    <property type="match status" value="1"/>
</dbReference>
<dbReference type="RefSeq" id="WP_158741334.1">
    <property type="nucleotide sequence ID" value="NZ_JAFBEP010000031.1"/>
</dbReference>
<dbReference type="Pfam" id="PF00072">
    <property type="entry name" value="Response_reg"/>
    <property type="match status" value="1"/>
</dbReference>
<dbReference type="InterPro" id="IPR007492">
    <property type="entry name" value="LytTR_DNA-bd_dom"/>
</dbReference>
<keyword evidence="7" id="KW-1185">Reference proteome</keyword>
<reference evidence="6 7" key="1">
    <citation type="submission" date="2019-12" db="EMBL/GenBank/DDBJ databases">
        <title>Defluviitalea raffinosedens, isolated from a biogas fermenter, genome sequencing and characterization.</title>
        <authorList>
            <person name="Rettenmaier R."/>
            <person name="Schneider M."/>
            <person name="Neuhaus K."/>
            <person name="Liebl W."/>
            <person name="Zverlov V."/>
        </authorList>
    </citation>
    <scope>NUCLEOTIDE SEQUENCE [LARGE SCALE GENOMIC DNA]</scope>
    <source>
        <strain evidence="6 7">249c-K6</strain>
    </source>
</reference>
<evidence type="ECO:0000256" key="1">
    <source>
        <dbReference type="ARBA" id="ARBA00018672"/>
    </source>
</evidence>
<sequence>MRNILIVEDNLQQREYFAKIALEINQNIKVKTAASAKEAFKIAKENDIDAFFIDIRLVDDNGIKLAKKLRCFQKYKFTPMIFITALPTKEMEAFHDIHAYDYLIKPFKKSVLEQIMRNILIDYFESIDDQQEKYLILDFKGIKQKISLSNICYIEYRYRKIVIVTQYEEIIYKHISIKKFITQLDRRFIQVHQSFVVNKEFIEKIDLRQKEIALLKRKERIPIGTNYKKKIGEIFDGDI</sequence>
<dbReference type="AlphaFoldDB" id="A0A7C8LCD7"/>
<evidence type="ECO:0000259" key="4">
    <source>
        <dbReference type="PROSITE" id="PS50110"/>
    </source>
</evidence>
<dbReference type="OrthoDB" id="9809318at2"/>
<dbReference type="GO" id="GO:0000156">
    <property type="term" value="F:phosphorelay response regulator activity"/>
    <property type="evidence" value="ECO:0007669"/>
    <property type="project" value="InterPro"/>
</dbReference>
<feature type="domain" description="HTH LytTR-type" evidence="5">
    <location>
        <begin position="176"/>
        <end position="237"/>
    </location>
</feature>
<protein>
    <recommendedName>
        <fullName evidence="1">Stage 0 sporulation protein A homolog</fullName>
    </recommendedName>
</protein>
<gene>
    <name evidence="6" type="ORF">GND95_11665</name>
</gene>
<evidence type="ECO:0000313" key="6">
    <source>
        <dbReference type="EMBL" id="KAE9631183.1"/>
    </source>
</evidence>
<dbReference type="InterPro" id="IPR011006">
    <property type="entry name" value="CheY-like_superfamily"/>
</dbReference>